<sequence length="133" mass="15091">MFIRNGVTYEFHHLGIPAQTPREGERYSAMFRMFTSDAECALMRVQYHRFEEGSTLPEMLRAMPHVAFKVSDLAKAIEGKTILLGPYEPIDGFRVAVIRDGEAPVELIETTLTDEQIWGRATSGTQAPVYRRV</sequence>
<reference evidence="1" key="1">
    <citation type="submission" date="2016-01" db="EMBL/GenBank/DDBJ databases">
        <authorList>
            <person name="Peeters C."/>
        </authorList>
    </citation>
    <scope>NUCLEOTIDE SEQUENCE</scope>
    <source>
        <strain evidence="1">LMG 29320</strain>
    </source>
</reference>
<dbReference type="STRING" id="1777138.AWB77_03650"/>
<keyword evidence="2" id="KW-1185">Reference proteome</keyword>
<evidence type="ECO:0000313" key="2">
    <source>
        <dbReference type="Proteomes" id="UP000054903"/>
    </source>
</evidence>
<dbReference type="OrthoDB" id="1986818at2"/>
<dbReference type="RefSeq" id="WP_061135828.1">
    <property type="nucleotide sequence ID" value="NZ_FCNX02000009.1"/>
</dbReference>
<accession>A0A158C7I0</accession>
<protein>
    <submittedName>
        <fullName evidence="1">Uncharacterized protein</fullName>
    </submittedName>
</protein>
<dbReference type="Proteomes" id="UP000054903">
    <property type="component" value="Unassembled WGS sequence"/>
</dbReference>
<dbReference type="EMBL" id="FCNX02000009">
    <property type="protein sequence ID" value="SAK77477.1"/>
    <property type="molecule type" value="Genomic_DNA"/>
</dbReference>
<comment type="caution">
    <text evidence="1">The sequence shown here is derived from an EMBL/GenBank/DDBJ whole genome shotgun (WGS) entry which is preliminary data.</text>
</comment>
<evidence type="ECO:0000313" key="1">
    <source>
        <dbReference type="EMBL" id="SAK77477.1"/>
    </source>
</evidence>
<name>A0A158C7I0_9BURK</name>
<organism evidence="1 2">
    <name type="scientific">Caballeronia fortuita</name>
    <dbReference type="NCBI Taxonomy" id="1777138"/>
    <lineage>
        <taxon>Bacteria</taxon>
        <taxon>Pseudomonadati</taxon>
        <taxon>Pseudomonadota</taxon>
        <taxon>Betaproteobacteria</taxon>
        <taxon>Burkholderiales</taxon>
        <taxon>Burkholderiaceae</taxon>
        <taxon>Caballeronia</taxon>
    </lineage>
</organism>
<proteinExistence type="predicted"/>
<gene>
    <name evidence="1" type="ORF">AWB77_03650</name>
</gene>
<dbReference type="AlphaFoldDB" id="A0A158C7I0"/>